<keyword evidence="6" id="KW-0464">Manganese</keyword>
<evidence type="ECO:0000313" key="9">
    <source>
        <dbReference type="EMBL" id="TCO64312.1"/>
    </source>
</evidence>
<dbReference type="SUPFAM" id="SSF55811">
    <property type="entry name" value="Nudix"/>
    <property type="match status" value="1"/>
</dbReference>
<dbReference type="InterPro" id="IPR000086">
    <property type="entry name" value="NUDIX_hydrolase_dom"/>
</dbReference>
<dbReference type="GO" id="GO:0016818">
    <property type="term" value="F:hydrolase activity, acting on acid anhydrides, in phosphorus-containing anhydrides"/>
    <property type="evidence" value="ECO:0007669"/>
    <property type="project" value="InterPro"/>
</dbReference>
<dbReference type="PROSITE" id="PS51462">
    <property type="entry name" value="NUDIX"/>
    <property type="match status" value="1"/>
</dbReference>
<feature type="compositionally biased region" description="Basic and acidic residues" evidence="7">
    <location>
        <begin position="270"/>
        <end position="283"/>
    </location>
</feature>
<feature type="region of interest" description="Disordered" evidence="7">
    <location>
        <begin position="253"/>
        <end position="283"/>
    </location>
</feature>
<dbReference type="InterPro" id="IPR015797">
    <property type="entry name" value="NUDIX_hydrolase-like_dom_sf"/>
</dbReference>
<dbReference type="Gene3D" id="3.90.79.10">
    <property type="entry name" value="Nucleoside Triphosphate Pyrophosphohydrolase"/>
    <property type="match status" value="1"/>
</dbReference>
<protein>
    <recommendedName>
        <fullName evidence="8">Nudix hydrolase domain-containing protein</fullName>
    </recommendedName>
</protein>
<evidence type="ECO:0000256" key="1">
    <source>
        <dbReference type="ARBA" id="ARBA00001936"/>
    </source>
</evidence>
<evidence type="ECO:0000259" key="8">
    <source>
        <dbReference type="PROSITE" id="PS51462"/>
    </source>
</evidence>
<dbReference type="EMBL" id="SLWS01000001">
    <property type="protein sequence ID" value="TCO64312.1"/>
    <property type="molecule type" value="Genomic_DNA"/>
</dbReference>
<name>A0A4R2JYI5_9PSEU</name>
<organism evidence="9 10">
    <name type="scientific">Actinocrispum wychmicini</name>
    <dbReference type="NCBI Taxonomy" id="1213861"/>
    <lineage>
        <taxon>Bacteria</taxon>
        <taxon>Bacillati</taxon>
        <taxon>Actinomycetota</taxon>
        <taxon>Actinomycetes</taxon>
        <taxon>Pseudonocardiales</taxon>
        <taxon>Pseudonocardiaceae</taxon>
        <taxon>Actinocrispum</taxon>
    </lineage>
</organism>
<dbReference type="RefSeq" id="WP_165960256.1">
    <property type="nucleotide sequence ID" value="NZ_SLWS01000001.1"/>
</dbReference>
<comment type="cofactor">
    <cofactor evidence="2">
        <name>Mg(2+)</name>
        <dbReference type="ChEBI" id="CHEBI:18420"/>
    </cofactor>
</comment>
<dbReference type="PANTHER" id="PTHR12318">
    <property type="entry name" value="TESTOSTERONE-REGULATED PROTEIN RP2"/>
    <property type="match status" value="1"/>
</dbReference>
<feature type="domain" description="Nudix hydrolase" evidence="8">
    <location>
        <begin position="18"/>
        <end position="220"/>
    </location>
</feature>
<accession>A0A4R2JYI5</accession>
<evidence type="ECO:0000256" key="3">
    <source>
        <dbReference type="ARBA" id="ARBA00022723"/>
    </source>
</evidence>
<dbReference type="CDD" id="cd18870">
    <property type="entry name" value="NUDIX_AcylCoAdiphos_Nudt19"/>
    <property type="match status" value="1"/>
</dbReference>
<comment type="cofactor">
    <cofactor evidence="1">
        <name>Mn(2+)</name>
        <dbReference type="ChEBI" id="CHEBI:29035"/>
    </cofactor>
</comment>
<evidence type="ECO:0000256" key="7">
    <source>
        <dbReference type="SAM" id="MobiDB-lite"/>
    </source>
</evidence>
<comment type="caution">
    <text evidence="9">The sequence shown here is derived from an EMBL/GenBank/DDBJ whole genome shotgun (WGS) entry which is preliminary data.</text>
</comment>
<dbReference type="Proteomes" id="UP000295680">
    <property type="component" value="Unassembled WGS sequence"/>
</dbReference>
<gene>
    <name evidence="9" type="ORF">EV192_10178</name>
</gene>
<evidence type="ECO:0000256" key="4">
    <source>
        <dbReference type="ARBA" id="ARBA00022801"/>
    </source>
</evidence>
<reference evidence="9 10" key="1">
    <citation type="submission" date="2019-03" db="EMBL/GenBank/DDBJ databases">
        <title>Genomic Encyclopedia of Type Strains, Phase IV (KMG-IV): sequencing the most valuable type-strain genomes for metagenomic binning, comparative biology and taxonomic classification.</title>
        <authorList>
            <person name="Goeker M."/>
        </authorList>
    </citation>
    <scope>NUCLEOTIDE SEQUENCE [LARGE SCALE GENOMIC DNA]</scope>
    <source>
        <strain evidence="9 10">DSM 45934</strain>
    </source>
</reference>
<sequence length="283" mass="30525">MVLPANMVPAEFPDPPVPPKDAATVVLVRDTAAGLEAFLIRRVVGMAFAGGMTVFPGGGVDRRDADADVAWTGPDAAWWASRFSCTEPLARALVCAAVRETFEESGVLLAGPDADSVVSDTRPYATARQALVDRAFSLAQFLADAGLVLRADLIRPWANWVTPEEEPRRYDTKFFVAALPDGQRADGATSEADHVEWRRPADAIAMWQAGERGLLPPTWMTLSDLGELATVADAMAAERVIERVMPKVIRDGSTLRPVLPGDPDYPRAAAHLDPRAGDTLEPR</sequence>
<keyword evidence="10" id="KW-1185">Reference proteome</keyword>
<dbReference type="PANTHER" id="PTHR12318:SF0">
    <property type="entry name" value="ACYL-COENZYME A DIPHOSPHATASE NUDT19"/>
    <property type="match status" value="1"/>
</dbReference>
<dbReference type="AlphaFoldDB" id="A0A4R2JYI5"/>
<evidence type="ECO:0000256" key="6">
    <source>
        <dbReference type="ARBA" id="ARBA00023211"/>
    </source>
</evidence>
<keyword evidence="4" id="KW-0378">Hydrolase</keyword>
<evidence type="ECO:0000256" key="5">
    <source>
        <dbReference type="ARBA" id="ARBA00022842"/>
    </source>
</evidence>
<keyword evidence="3" id="KW-0479">Metal-binding</keyword>
<keyword evidence="5" id="KW-0460">Magnesium</keyword>
<dbReference type="GO" id="GO:0046872">
    <property type="term" value="F:metal ion binding"/>
    <property type="evidence" value="ECO:0007669"/>
    <property type="project" value="UniProtKB-KW"/>
</dbReference>
<dbReference type="InterPro" id="IPR039121">
    <property type="entry name" value="NUDT19"/>
</dbReference>
<proteinExistence type="predicted"/>
<evidence type="ECO:0000313" key="10">
    <source>
        <dbReference type="Proteomes" id="UP000295680"/>
    </source>
</evidence>
<evidence type="ECO:0000256" key="2">
    <source>
        <dbReference type="ARBA" id="ARBA00001946"/>
    </source>
</evidence>